<protein>
    <submittedName>
        <fullName evidence="2">Uncharacterized protein</fullName>
    </submittedName>
</protein>
<feature type="region of interest" description="Disordered" evidence="1">
    <location>
        <begin position="337"/>
        <end position="364"/>
    </location>
</feature>
<dbReference type="Proteomes" id="UP000800038">
    <property type="component" value="Unassembled WGS sequence"/>
</dbReference>
<sequence length="364" mass="39097">MPVKAGDLMATAPGQVATMISDGKRMRVLWVKGNGNGNPNKSLIDRCLNTVKGHPTWKLFCGDVSNPIIRGQNEPPHYVYLDDRACFLLCSSPAYSKQELKAFWSFDFDAQGNIRTNRANRGRPAYVDDLCIEYGKGPLRFKSKMYVFSGAPVLLEAYAPAGATNEVKSEQDNAGETVPSTQANTSESILGNPETKASKAIQATPTTLSTGGPLTPNGTPLGNTEGTYPFRPKWSQANPLSNARILYEHTTPTNYVSGPIDGTLKPLGLAHKAIQGSPYFDVPCAAFRKRPRSISGDLAAKFRSFGSKGTVANVSPLGGLAAVRSAPMKRNFITEAFGMPGPKKVKNEEQSGDEVLPSKASPAE</sequence>
<evidence type="ECO:0000313" key="3">
    <source>
        <dbReference type="Proteomes" id="UP000800038"/>
    </source>
</evidence>
<accession>A0A6A5T2X2</accession>
<name>A0A6A5T2X2_9PLEO</name>
<feature type="region of interest" description="Disordered" evidence="1">
    <location>
        <begin position="166"/>
        <end position="193"/>
    </location>
</feature>
<reference evidence="2" key="1">
    <citation type="journal article" date="2020" name="Stud. Mycol.">
        <title>101 Dothideomycetes genomes: a test case for predicting lifestyles and emergence of pathogens.</title>
        <authorList>
            <person name="Haridas S."/>
            <person name="Albert R."/>
            <person name="Binder M."/>
            <person name="Bloem J."/>
            <person name="Labutti K."/>
            <person name="Salamov A."/>
            <person name="Andreopoulos B."/>
            <person name="Baker S."/>
            <person name="Barry K."/>
            <person name="Bills G."/>
            <person name="Bluhm B."/>
            <person name="Cannon C."/>
            <person name="Castanera R."/>
            <person name="Culley D."/>
            <person name="Daum C."/>
            <person name="Ezra D."/>
            <person name="Gonzalez J."/>
            <person name="Henrissat B."/>
            <person name="Kuo A."/>
            <person name="Liang C."/>
            <person name="Lipzen A."/>
            <person name="Lutzoni F."/>
            <person name="Magnuson J."/>
            <person name="Mondo S."/>
            <person name="Nolan M."/>
            <person name="Ohm R."/>
            <person name="Pangilinan J."/>
            <person name="Park H.-J."/>
            <person name="Ramirez L."/>
            <person name="Alfaro M."/>
            <person name="Sun H."/>
            <person name="Tritt A."/>
            <person name="Yoshinaga Y."/>
            <person name="Zwiers L.-H."/>
            <person name="Turgeon B."/>
            <person name="Goodwin S."/>
            <person name="Spatafora J."/>
            <person name="Crous P."/>
            <person name="Grigoriev I."/>
        </authorList>
    </citation>
    <scope>NUCLEOTIDE SEQUENCE</scope>
    <source>
        <strain evidence="2">CBS 161.51</strain>
    </source>
</reference>
<evidence type="ECO:0000256" key="1">
    <source>
        <dbReference type="SAM" id="MobiDB-lite"/>
    </source>
</evidence>
<dbReference type="OrthoDB" id="3650389at2759"/>
<organism evidence="2 3">
    <name type="scientific">Clathrospora elynae</name>
    <dbReference type="NCBI Taxonomy" id="706981"/>
    <lineage>
        <taxon>Eukaryota</taxon>
        <taxon>Fungi</taxon>
        <taxon>Dikarya</taxon>
        <taxon>Ascomycota</taxon>
        <taxon>Pezizomycotina</taxon>
        <taxon>Dothideomycetes</taxon>
        <taxon>Pleosporomycetidae</taxon>
        <taxon>Pleosporales</taxon>
        <taxon>Diademaceae</taxon>
        <taxon>Clathrospora</taxon>
    </lineage>
</organism>
<dbReference type="EMBL" id="ML976005">
    <property type="protein sequence ID" value="KAF1946049.1"/>
    <property type="molecule type" value="Genomic_DNA"/>
</dbReference>
<evidence type="ECO:0000313" key="2">
    <source>
        <dbReference type="EMBL" id="KAF1946049.1"/>
    </source>
</evidence>
<proteinExistence type="predicted"/>
<keyword evidence="3" id="KW-1185">Reference proteome</keyword>
<feature type="compositionally biased region" description="Polar residues" evidence="1">
    <location>
        <begin position="172"/>
        <end position="189"/>
    </location>
</feature>
<gene>
    <name evidence="2" type="ORF">EJ02DRAFT_260446</name>
</gene>
<dbReference type="AlphaFoldDB" id="A0A6A5T2X2"/>